<organism evidence="2 3">
    <name type="scientific">Hymenoscyphus albidus</name>
    <dbReference type="NCBI Taxonomy" id="595503"/>
    <lineage>
        <taxon>Eukaryota</taxon>
        <taxon>Fungi</taxon>
        <taxon>Dikarya</taxon>
        <taxon>Ascomycota</taxon>
        <taxon>Pezizomycotina</taxon>
        <taxon>Leotiomycetes</taxon>
        <taxon>Helotiales</taxon>
        <taxon>Helotiaceae</taxon>
        <taxon>Hymenoscyphus</taxon>
    </lineage>
</organism>
<gene>
    <name evidence="2" type="ORF">HYALB_00006376</name>
</gene>
<keyword evidence="1" id="KW-0732">Signal</keyword>
<proteinExistence type="predicted"/>
<feature type="signal peptide" evidence="1">
    <location>
        <begin position="1"/>
        <end position="19"/>
    </location>
</feature>
<accession>A0A9N9LIK7</accession>
<keyword evidence="3" id="KW-1185">Reference proteome</keyword>
<dbReference type="AlphaFoldDB" id="A0A9N9LIK7"/>
<dbReference type="Proteomes" id="UP000701801">
    <property type="component" value="Unassembled WGS sequence"/>
</dbReference>
<dbReference type="OrthoDB" id="10298691at2759"/>
<evidence type="ECO:0000256" key="1">
    <source>
        <dbReference type="SAM" id="SignalP"/>
    </source>
</evidence>
<protein>
    <submittedName>
        <fullName evidence="2">Uncharacterized protein</fullName>
    </submittedName>
</protein>
<dbReference type="EMBL" id="CAJVRM010000066">
    <property type="protein sequence ID" value="CAG8973207.1"/>
    <property type="molecule type" value="Genomic_DNA"/>
</dbReference>
<sequence length="152" mass="16771">MKIFMLLVAITGFFNLVIATPAIAPVKERDLSHIFCCNEIGQGWVYTLPSLIPTTAMDLTPAPFFALPKPDCIQVACRERAEVVLCSENADPSLFYVDNVAQYAQDIINKCTIKVDNVDKVCGHAFDTERYNVIVKEIKEGVACTAPWPATS</sequence>
<name>A0A9N9LIK7_9HELO</name>
<reference evidence="2" key="1">
    <citation type="submission" date="2021-07" db="EMBL/GenBank/DDBJ databases">
        <authorList>
            <person name="Durling M."/>
        </authorList>
    </citation>
    <scope>NUCLEOTIDE SEQUENCE</scope>
</reference>
<comment type="caution">
    <text evidence="2">The sequence shown here is derived from an EMBL/GenBank/DDBJ whole genome shotgun (WGS) entry which is preliminary data.</text>
</comment>
<feature type="chain" id="PRO_5040128942" evidence="1">
    <location>
        <begin position="20"/>
        <end position="152"/>
    </location>
</feature>
<evidence type="ECO:0000313" key="3">
    <source>
        <dbReference type="Proteomes" id="UP000701801"/>
    </source>
</evidence>
<evidence type="ECO:0000313" key="2">
    <source>
        <dbReference type="EMBL" id="CAG8973207.1"/>
    </source>
</evidence>